<sequence length="222" mass="24086">QTQSAWCFLDQERSPMYSVERAMAKAAASLLPGLLPTPPTMPCLIILPSSFASKPKPGRADSVERWDAHKKDKKPKTPASSCCSSSSPRRASSCERWNINKQISGSSCTSSSSSSSRRSSTSPCGRWDSNKQLPPSRATSADRWDMHKKPCPAQTAAVSRSRTGDKEDQGEDTTAMVRKPTAPRIGPMFSGPSFVASPDPSMLPMPTFFRSRNPVVLPVQAL</sequence>
<dbReference type="InterPro" id="IPR028322">
    <property type="entry name" value="PNRC-like_rgn"/>
</dbReference>
<name>A0A453MGL0_AEGTS</name>
<feature type="compositionally biased region" description="Polar residues" evidence="1">
    <location>
        <begin position="130"/>
        <end position="139"/>
    </location>
</feature>
<dbReference type="GO" id="GO:0016071">
    <property type="term" value="P:mRNA metabolic process"/>
    <property type="evidence" value="ECO:0007669"/>
    <property type="project" value="UniProtKB-ARBA"/>
</dbReference>
<protein>
    <submittedName>
        <fullName evidence="2">Uncharacterized protein</fullName>
    </submittedName>
</protein>
<reference evidence="3" key="1">
    <citation type="journal article" date="2014" name="Science">
        <title>Ancient hybridizations among the ancestral genomes of bread wheat.</title>
        <authorList>
            <consortium name="International Wheat Genome Sequencing Consortium,"/>
            <person name="Marcussen T."/>
            <person name="Sandve S.R."/>
            <person name="Heier L."/>
            <person name="Spannagl M."/>
            <person name="Pfeifer M."/>
            <person name="Jakobsen K.S."/>
            <person name="Wulff B.B."/>
            <person name="Steuernagel B."/>
            <person name="Mayer K.F."/>
            <person name="Olsen O.A."/>
        </authorList>
    </citation>
    <scope>NUCLEOTIDE SEQUENCE [LARGE SCALE GENOMIC DNA]</scope>
    <source>
        <strain evidence="3">cv. AL8/78</strain>
    </source>
</reference>
<dbReference type="Pfam" id="PF15365">
    <property type="entry name" value="PNRC"/>
    <property type="match status" value="1"/>
</dbReference>
<dbReference type="PANTHER" id="PTHR35361">
    <property type="entry name" value="OS08G0443700 PROTEIN"/>
    <property type="match status" value="1"/>
</dbReference>
<evidence type="ECO:0000313" key="2">
    <source>
        <dbReference type="EnsemblPlants" id="AET5Gv21176400.1"/>
    </source>
</evidence>
<feature type="compositionally biased region" description="Basic and acidic residues" evidence="1">
    <location>
        <begin position="58"/>
        <end position="70"/>
    </location>
</feature>
<feature type="compositionally biased region" description="Low complexity" evidence="1">
    <location>
        <begin position="78"/>
        <end position="91"/>
    </location>
</feature>
<organism evidence="2 3">
    <name type="scientific">Aegilops tauschii subsp. strangulata</name>
    <name type="common">Goatgrass</name>
    <dbReference type="NCBI Taxonomy" id="200361"/>
    <lineage>
        <taxon>Eukaryota</taxon>
        <taxon>Viridiplantae</taxon>
        <taxon>Streptophyta</taxon>
        <taxon>Embryophyta</taxon>
        <taxon>Tracheophyta</taxon>
        <taxon>Spermatophyta</taxon>
        <taxon>Magnoliopsida</taxon>
        <taxon>Liliopsida</taxon>
        <taxon>Poales</taxon>
        <taxon>Poaceae</taxon>
        <taxon>BOP clade</taxon>
        <taxon>Pooideae</taxon>
        <taxon>Triticodae</taxon>
        <taxon>Triticeae</taxon>
        <taxon>Triticinae</taxon>
        <taxon>Aegilops</taxon>
    </lineage>
</organism>
<dbReference type="EnsemblPlants" id="AET5Gv21176400.1">
    <property type="protein sequence ID" value="AET5Gv21176400.1"/>
    <property type="gene ID" value="AET5Gv21176400"/>
</dbReference>
<evidence type="ECO:0000313" key="3">
    <source>
        <dbReference type="Proteomes" id="UP000015105"/>
    </source>
</evidence>
<dbReference type="PANTHER" id="PTHR35361:SF8">
    <property type="entry name" value="REMORIN C-TERMINAL DOMAIN-CONTAINING PROTEIN"/>
    <property type="match status" value="1"/>
</dbReference>
<reference evidence="2" key="3">
    <citation type="journal article" date="2017" name="Nature">
        <title>Genome sequence of the progenitor of the wheat D genome Aegilops tauschii.</title>
        <authorList>
            <person name="Luo M.C."/>
            <person name="Gu Y.Q."/>
            <person name="Puiu D."/>
            <person name="Wang H."/>
            <person name="Twardziok S.O."/>
            <person name="Deal K.R."/>
            <person name="Huo N."/>
            <person name="Zhu T."/>
            <person name="Wang L."/>
            <person name="Wang Y."/>
            <person name="McGuire P.E."/>
            <person name="Liu S."/>
            <person name="Long H."/>
            <person name="Ramasamy R.K."/>
            <person name="Rodriguez J.C."/>
            <person name="Van S.L."/>
            <person name="Yuan L."/>
            <person name="Wang Z."/>
            <person name="Xia Z."/>
            <person name="Xiao L."/>
            <person name="Anderson O.D."/>
            <person name="Ouyang S."/>
            <person name="Liang Y."/>
            <person name="Zimin A.V."/>
            <person name="Pertea G."/>
            <person name="Qi P."/>
            <person name="Bennetzen J.L."/>
            <person name="Dai X."/>
            <person name="Dawson M.W."/>
            <person name="Muller H.G."/>
            <person name="Kugler K."/>
            <person name="Rivarola-Duarte L."/>
            <person name="Spannagl M."/>
            <person name="Mayer K.F.X."/>
            <person name="Lu F.H."/>
            <person name="Bevan M.W."/>
            <person name="Leroy P."/>
            <person name="Li P."/>
            <person name="You F.M."/>
            <person name="Sun Q."/>
            <person name="Liu Z."/>
            <person name="Lyons E."/>
            <person name="Wicker T."/>
            <person name="Salzberg S.L."/>
            <person name="Devos K.M."/>
            <person name="Dvorak J."/>
        </authorList>
    </citation>
    <scope>NUCLEOTIDE SEQUENCE [LARGE SCALE GENOMIC DNA]</scope>
    <source>
        <strain evidence="2">cv. AL8/78</strain>
    </source>
</reference>
<evidence type="ECO:0000256" key="1">
    <source>
        <dbReference type="SAM" id="MobiDB-lite"/>
    </source>
</evidence>
<dbReference type="AlphaFoldDB" id="A0A453MGL0"/>
<dbReference type="Proteomes" id="UP000015105">
    <property type="component" value="Chromosome 5D"/>
</dbReference>
<keyword evidence="3" id="KW-1185">Reference proteome</keyword>
<proteinExistence type="predicted"/>
<accession>A0A453MGL0</accession>
<feature type="region of interest" description="Disordered" evidence="1">
    <location>
        <begin position="52"/>
        <end position="193"/>
    </location>
</feature>
<reference evidence="2" key="4">
    <citation type="submission" date="2019-03" db="UniProtKB">
        <authorList>
            <consortium name="EnsemblPlants"/>
        </authorList>
    </citation>
    <scope>IDENTIFICATION</scope>
</reference>
<feature type="compositionally biased region" description="Low complexity" evidence="1">
    <location>
        <begin position="104"/>
        <end position="125"/>
    </location>
</feature>
<reference evidence="2" key="5">
    <citation type="journal article" date="2021" name="G3 (Bethesda)">
        <title>Aegilops tauschii genome assembly Aet v5.0 features greater sequence contiguity and improved annotation.</title>
        <authorList>
            <person name="Wang L."/>
            <person name="Zhu T."/>
            <person name="Rodriguez J.C."/>
            <person name="Deal K.R."/>
            <person name="Dubcovsky J."/>
            <person name="McGuire P.E."/>
            <person name="Lux T."/>
            <person name="Spannagl M."/>
            <person name="Mayer K.F.X."/>
            <person name="Baldrich P."/>
            <person name="Meyers B.C."/>
            <person name="Huo N."/>
            <person name="Gu Y.Q."/>
            <person name="Zhou H."/>
            <person name="Devos K.M."/>
            <person name="Bennetzen J.L."/>
            <person name="Unver T."/>
            <person name="Budak H."/>
            <person name="Gulick P.J."/>
            <person name="Galiba G."/>
            <person name="Kalapos B."/>
            <person name="Nelson D.R."/>
            <person name="Li P."/>
            <person name="You F.M."/>
            <person name="Luo M.C."/>
            <person name="Dvorak J."/>
        </authorList>
    </citation>
    <scope>NUCLEOTIDE SEQUENCE [LARGE SCALE GENOMIC DNA]</scope>
    <source>
        <strain evidence="2">cv. AL8/78</strain>
    </source>
</reference>
<dbReference type="Gramene" id="AET5Gv21176400.1">
    <property type="protein sequence ID" value="AET5Gv21176400.1"/>
    <property type="gene ID" value="AET5Gv21176400"/>
</dbReference>
<reference evidence="3" key="2">
    <citation type="journal article" date="2017" name="Nat. Plants">
        <title>The Aegilops tauschii genome reveals multiple impacts of transposons.</title>
        <authorList>
            <person name="Zhao G."/>
            <person name="Zou C."/>
            <person name="Li K."/>
            <person name="Wang K."/>
            <person name="Li T."/>
            <person name="Gao L."/>
            <person name="Zhang X."/>
            <person name="Wang H."/>
            <person name="Yang Z."/>
            <person name="Liu X."/>
            <person name="Jiang W."/>
            <person name="Mao L."/>
            <person name="Kong X."/>
            <person name="Jiao Y."/>
            <person name="Jia J."/>
        </authorList>
    </citation>
    <scope>NUCLEOTIDE SEQUENCE [LARGE SCALE GENOMIC DNA]</scope>
    <source>
        <strain evidence="3">cv. AL8/78</strain>
    </source>
</reference>